<dbReference type="OrthoDB" id="9795573at2"/>
<keyword evidence="4" id="KW-0233">DNA recombination</keyword>
<evidence type="ECO:0000256" key="3">
    <source>
        <dbReference type="ARBA" id="ARBA00023125"/>
    </source>
</evidence>
<evidence type="ECO:0000313" key="8">
    <source>
        <dbReference type="EMBL" id="CUH74987.1"/>
    </source>
</evidence>
<dbReference type="InterPro" id="IPR038488">
    <property type="entry name" value="Integrase_DNA-bd_sf"/>
</dbReference>
<dbReference type="PANTHER" id="PTHR30629:SF2">
    <property type="entry name" value="PROPHAGE INTEGRASE INTS-RELATED"/>
    <property type="match status" value="1"/>
</dbReference>
<dbReference type="AlphaFoldDB" id="A0A0P1G094"/>
<protein>
    <submittedName>
        <fullName evidence="8">Prophage CP4-57 integrase</fullName>
    </submittedName>
</protein>
<dbReference type="Pfam" id="PF00589">
    <property type="entry name" value="Phage_integrase"/>
    <property type="match status" value="1"/>
</dbReference>
<evidence type="ECO:0000256" key="5">
    <source>
        <dbReference type="PROSITE-ProRule" id="PRU01248"/>
    </source>
</evidence>
<evidence type="ECO:0000259" key="6">
    <source>
        <dbReference type="PROSITE" id="PS51898"/>
    </source>
</evidence>
<proteinExistence type="inferred from homology"/>
<comment type="similarity">
    <text evidence="1">Belongs to the 'phage' integrase family.</text>
</comment>
<organism evidence="8 9">
    <name type="scientific">Tropicibacter naphthalenivorans</name>
    <dbReference type="NCBI Taxonomy" id="441103"/>
    <lineage>
        <taxon>Bacteria</taxon>
        <taxon>Pseudomonadati</taxon>
        <taxon>Pseudomonadota</taxon>
        <taxon>Alphaproteobacteria</taxon>
        <taxon>Rhodobacterales</taxon>
        <taxon>Roseobacteraceae</taxon>
        <taxon>Tropicibacter</taxon>
    </lineage>
</organism>
<dbReference type="Pfam" id="PF13356">
    <property type="entry name" value="Arm-DNA-bind_3"/>
    <property type="match status" value="1"/>
</dbReference>
<dbReference type="InterPro" id="IPR044068">
    <property type="entry name" value="CB"/>
</dbReference>
<accession>A0A0P1G094</accession>
<evidence type="ECO:0000256" key="1">
    <source>
        <dbReference type="ARBA" id="ARBA00008857"/>
    </source>
</evidence>
<dbReference type="STRING" id="441103.TRN7648_00185"/>
<dbReference type="GO" id="GO:0003677">
    <property type="term" value="F:DNA binding"/>
    <property type="evidence" value="ECO:0007669"/>
    <property type="project" value="UniProtKB-UniRule"/>
</dbReference>
<dbReference type="InterPro" id="IPR053876">
    <property type="entry name" value="Phage_int_M"/>
</dbReference>
<keyword evidence="9" id="KW-1185">Reference proteome</keyword>
<evidence type="ECO:0000256" key="4">
    <source>
        <dbReference type="ARBA" id="ARBA00023172"/>
    </source>
</evidence>
<dbReference type="PROSITE" id="PS51898">
    <property type="entry name" value="TYR_RECOMBINASE"/>
    <property type="match status" value="1"/>
</dbReference>
<evidence type="ECO:0000259" key="7">
    <source>
        <dbReference type="PROSITE" id="PS51900"/>
    </source>
</evidence>
<dbReference type="InterPro" id="IPR002104">
    <property type="entry name" value="Integrase_catalytic"/>
</dbReference>
<keyword evidence="3 5" id="KW-0238">DNA-binding</keyword>
<dbReference type="PROSITE" id="PS51900">
    <property type="entry name" value="CB"/>
    <property type="match status" value="1"/>
</dbReference>
<dbReference type="InterPro" id="IPR013762">
    <property type="entry name" value="Integrase-like_cat_sf"/>
</dbReference>
<dbReference type="CDD" id="cd00801">
    <property type="entry name" value="INT_P4_C"/>
    <property type="match status" value="1"/>
</dbReference>
<dbReference type="Gene3D" id="3.30.160.390">
    <property type="entry name" value="Integrase, DNA-binding domain"/>
    <property type="match status" value="1"/>
</dbReference>
<evidence type="ECO:0000256" key="2">
    <source>
        <dbReference type="ARBA" id="ARBA00022908"/>
    </source>
</evidence>
<dbReference type="SUPFAM" id="SSF56349">
    <property type="entry name" value="DNA breaking-rejoining enzymes"/>
    <property type="match status" value="1"/>
</dbReference>
<gene>
    <name evidence="8" type="primary">intA_1</name>
    <name evidence="8" type="ORF">TRN7648_00185</name>
</gene>
<dbReference type="GO" id="GO:0006310">
    <property type="term" value="P:DNA recombination"/>
    <property type="evidence" value="ECO:0007669"/>
    <property type="project" value="UniProtKB-KW"/>
</dbReference>
<dbReference type="InterPro" id="IPR010998">
    <property type="entry name" value="Integrase_recombinase_N"/>
</dbReference>
<name>A0A0P1G094_9RHOB</name>
<dbReference type="Proteomes" id="UP000054935">
    <property type="component" value="Unassembled WGS sequence"/>
</dbReference>
<dbReference type="Pfam" id="PF22022">
    <property type="entry name" value="Phage_int_M"/>
    <property type="match status" value="1"/>
</dbReference>
<keyword evidence="2" id="KW-0229">DNA integration</keyword>
<sequence length="393" mass="44009">MGGQMVRNVTPRKPEKALTAQRVKNATEPGKYFDGNGLYLLVKPNGSRSWVQRIVIRGKRREMGLGSASLVTLAEAREAALQNRKVARAGGDPIQKRQEALAVLTFEEAARKVYEMHLPTWRNAKHASQFINTLQTYAFPKIGAVKVGDVNTNDVLRVLTPIWTTKPETARRVRQRIGMVMKWAVAKGWRQDNPAEAISQALPKHERTKAHRKALPYPEVSGFIETVKASKAGALTKLAMEFLILTAARSGEVRGATWSEMDMDAAIWTVPASRMKAKREHRVPLSPRAVAILSAARDLSDGSDLVFPGAKRGRPLSDMTLSKLTRELGFDVDVHGFRTSFRMWAQEQTDAPREVAEAALAHTIRNQAEAAYARSDLFERRRQLMRSWSEYLD</sequence>
<dbReference type="InterPro" id="IPR050808">
    <property type="entry name" value="Phage_Integrase"/>
</dbReference>
<dbReference type="Gene3D" id="1.10.443.10">
    <property type="entry name" value="Intergrase catalytic core"/>
    <property type="match status" value="1"/>
</dbReference>
<feature type="domain" description="Core-binding (CB)" evidence="7">
    <location>
        <begin position="104"/>
        <end position="185"/>
    </location>
</feature>
<dbReference type="InterPro" id="IPR011010">
    <property type="entry name" value="DNA_brk_join_enz"/>
</dbReference>
<evidence type="ECO:0000313" key="9">
    <source>
        <dbReference type="Proteomes" id="UP000054935"/>
    </source>
</evidence>
<dbReference type="GO" id="GO:0015074">
    <property type="term" value="P:DNA integration"/>
    <property type="evidence" value="ECO:0007669"/>
    <property type="project" value="UniProtKB-KW"/>
</dbReference>
<feature type="domain" description="Tyr recombinase" evidence="6">
    <location>
        <begin position="210"/>
        <end position="386"/>
    </location>
</feature>
<dbReference type="PANTHER" id="PTHR30629">
    <property type="entry name" value="PROPHAGE INTEGRASE"/>
    <property type="match status" value="1"/>
</dbReference>
<reference evidence="8 9" key="1">
    <citation type="submission" date="2015-09" db="EMBL/GenBank/DDBJ databases">
        <authorList>
            <consortium name="Swine Surveillance"/>
        </authorList>
    </citation>
    <scope>NUCLEOTIDE SEQUENCE [LARGE SCALE GENOMIC DNA]</scope>
    <source>
        <strain evidence="8 9">CECT 7648</strain>
    </source>
</reference>
<dbReference type="Gene3D" id="1.10.150.130">
    <property type="match status" value="1"/>
</dbReference>
<dbReference type="InterPro" id="IPR025166">
    <property type="entry name" value="Integrase_DNA_bind_dom"/>
</dbReference>
<dbReference type="EMBL" id="CYSE01000001">
    <property type="protein sequence ID" value="CUH74987.1"/>
    <property type="molecule type" value="Genomic_DNA"/>
</dbReference>